<dbReference type="GO" id="GO:0005743">
    <property type="term" value="C:mitochondrial inner membrane"/>
    <property type="evidence" value="ECO:0007669"/>
    <property type="project" value="UniProtKB-SubCell"/>
</dbReference>
<keyword evidence="6" id="KW-0249">Electron transport</keyword>
<reference evidence="11" key="1">
    <citation type="submission" date="2023-03" db="EMBL/GenBank/DDBJ databases">
        <title>Massive genome expansion in bonnet fungi (Mycena s.s.) driven by repeated elements and novel gene families across ecological guilds.</title>
        <authorList>
            <consortium name="Lawrence Berkeley National Laboratory"/>
            <person name="Harder C.B."/>
            <person name="Miyauchi S."/>
            <person name="Viragh M."/>
            <person name="Kuo A."/>
            <person name="Thoen E."/>
            <person name="Andreopoulos B."/>
            <person name="Lu D."/>
            <person name="Skrede I."/>
            <person name="Drula E."/>
            <person name="Henrissat B."/>
            <person name="Morin E."/>
            <person name="Kohler A."/>
            <person name="Barry K."/>
            <person name="LaButti K."/>
            <person name="Morin E."/>
            <person name="Salamov A."/>
            <person name="Lipzen A."/>
            <person name="Mereny Z."/>
            <person name="Hegedus B."/>
            <person name="Baldrian P."/>
            <person name="Stursova M."/>
            <person name="Weitz H."/>
            <person name="Taylor A."/>
            <person name="Grigoriev I.V."/>
            <person name="Nagy L.G."/>
            <person name="Martin F."/>
            <person name="Kauserud H."/>
        </authorList>
    </citation>
    <scope>NUCLEOTIDE SEQUENCE</scope>
    <source>
        <strain evidence="11">CBHHK182m</strain>
    </source>
</reference>
<comment type="similarity">
    <text evidence="2">Belongs to the UQCRH/QCR6 family.</text>
</comment>
<proteinExistence type="inferred from homology"/>
<keyword evidence="8" id="KW-0472">Membrane</keyword>
<evidence type="ECO:0000256" key="7">
    <source>
        <dbReference type="ARBA" id="ARBA00023128"/>
    </source>
</evidence>
<keyword evidence="4" id="KW-0679">Respiratory chain</keyword>
<evidence type="ECO:0000256" key="3">
    <source>
        <dbReference type="ARBA" id="ARBA00022448"/>
    </source>
</evidence>
<keyword evidence="7" id="KW-0496">Mitochondrion</keyword>
<evidence type="ECO:0000256" key="1">
    <source>
        <dbReference type="ARBA" id="ARBA00004273"/>
    </source>
</evidence>
<name>A0AAD7MR97_9AGAR</name>
<gene>
    <name evidence="11" type="ORF">B0H16DRAFT_1893951</name>
</gene>
<feature type="compositionally biased region" description="Acidic residues" evidence="9">
    <location>
        <begin position="38"/>
        <end position="66"/>
    </location>
</feature>
<evidence type="ECO:0000259" key="10">
    <source>
        <dbReference type="Pfam" id="PF02320"/>
    </source>
</evidence>
<dbReference type="Gene3D" id="1.10.287.20">
    <property type="entry name" value="Ubiquinol-cytochrome C reductase hinge domain"/>
    <property type="match status" value="1"/>
</dbReference>
<dbReference type="Pfam" id="PF02320">
    <property type="entry name" value="UCR_hinge"/>
    <property type="match status" value="1"/>
</dbReference>
<dbReference type="Proteomes" id="UP001215598">
    <property type="component" value="Unassembled WGS sequence"/>
</dbReference>
<feature type="domain" description="Ubiquinol-cytochrome C reductase hinge" evidence="10">
    <location>
        <begin position="66"/>
        <end position="112"/>
    </location>
</feature>
<dbReference type="AlphaFoldDB" id="A0AAD7MR97"/>
<sequence>MSGLGSFLSSFFPSTHADSDSDDSKSDDSSKNESAPEAGDDAEAKDDGEGGGEGGAAEEEEEEPEDAAPGIRDACAARAECAPMKHHFEKCQEKIEAGKGFKGEECVEELCVVVSLFPTFCRLIIAVLTSDIRRRCTSGRPTSALFVY</sequence>
<feature type="compositionally biased region" description="Basic and acidic residues" evidence="9">
    <location>
        <begin position="17"/>
        <end position="31"/>
    </location>
</feature>
<comment type="caution">
    <text evidence="11">The sequence shown here is derived from an EMBL/GenBank/DDBJ whole genome shotgun (WGS) entry which is preliminary data.</text>
</comment>
<evidence type="ECO:0000313" key="11">
    <source>
        <dbReference type="EMBL" id="KAJ7729184.1"/>
    </source>
</evidence>
<accession>A0AAD7MR97</accession>
<dbReference type="InterPro" id="IPR036811">
    <property type="entry name" value="Ubol_cytC_Rdtase_hinge_dom_sf"/>
</dbReference>
<protein>
    <recommendedName>
        <fullName evidence="10">Ubiquinol-cytochrome C reductase hinge domain-containing protein</fullName>
    </recommendedName>
</protein>
<evidence type="ECO:0000256" key="8">
    <source>
        <dbReference type="ARBA" id="ARBA00023136"/>
    </source>
</evidence>
<evidence type="ECO:0000256" key="6">
    <source>
        <dbReference type="ARBA" id="ARBA00022982"/>
    </source>
</evidence>
<evidence type="ECO:0000256" key="5">
    <source>
        <dbReference type="ARBA" id="ARBA00022792"/>
    </source>
</evidence>
<dbReference type="SUPFAM" id="SSF81531">
    <property type="entry name" value="Non-heme 11 kDa protein of cytochrome bc1 complex (Ubiquinol-cytochrome c reductase)"/>
    <property type="match status" value="1"/>
</dbReference>
<feature type="compositionally biased region" description="Low complexity" evidence="9">
    <location>
        <begin position="1"/>
        <end position="12"/>
    </location>
</feature>
<feature type="region of interest" description="Disordered" evidence="9">
    <location>
        <begin position="1"/>
        <end position="72"/>
    </location>
</feature>
<evidence type="ECO:0000313" key="12">
    <source>
        <dbReference type="Proteomes" id="UP001215598"/>
    </source>
</evidence>
<dbReference type="EMBL" id="JARKIB010000167">
    <property type="protein sequence ID" value="KAJ7729184.1"/>
    <property type="molecule type" value="Genomic_DNA"/>
</dbReference>
<evidence type="ECO:0000256" key="2">
    <source>
        <dbReference type="ARBA" id="ARBA00006498"/>
    </source>
</evidence>
<keyword evidence="12" id="KW-1185">Reference proteome</keyword>
<comment type="subcellular location">
    <subcellularLocation>
        <location evidence="1">Mitochondrion inner membrane</location>
    </subcellularLocation>
</comment>
<dbReference type="InterPro" id="IPR023184">
    <property type="entry name" value="Ubol_cytC_Rdtase_hinge_dom"/>
</dbReference>
<organism evidence="11 12">
    <name type="scientific">Mycena metata</name>
    <dbReference type="NCBI Taxonomy" id="1033252"/>
    <lineage>
        <taxon>Eukaryota</taxon>
        <taxon>Fungi</taxon>
        <taxon>Dikarya</taxon>
        <taxon>Basidiomycota</taxon>
        <taxon>Agaricomycotina</taxon>
        <taxon>Agaricomycetes</taxon>
        <taxon>Agaricomycetidae</taxon>
        <taxon>Agaricales</taxon>
        <taxon>Marasmiineae</taxon>
        <taxon>Mycenaceae</taxon>
        <taxon>Mycena</taxon>
    </lineage>
</organism>
<keyword evidence="5" id="KW-0999">Mitochondrion inner membrane</keyword>
<keyword evidence="3" id="KW-0813">Transport</keyword>
<evidence type="ECO:0000256" key="4">
    <source>
        <dbReference type="ARBA" id="ARBA00022660"/>
    </source>
</evidence>
<evidence type="ECO:0000256" key="9">
    <source>
        <dbReference type="SAM" id="MobiDB-lite"/>
    </source>
</evidence>